<evidence type="ECO:0000256" key="2">
    <source>
        <dbReference type="ARBA" id="ARBA00022963"/>
    </source>
</evidence>
<keyword evidence="4" id="KW-0472">Membrane</keyword>
<dbReference type="InterPro" id="IPR029058">
    <property type="entry name" value="AB_hydrolase_fold"/>
</dbReference>
<gene>
    <name evidence="5" type="ORF">ACFSQJ_17315</name>
</gene>
<proteinExistence type="predicted"/>
<keyword evidence="4" id="KW-1133">Transmembrane helix</keyword>
<reference evidence="6" key="1">
    <citation type="journal article" date="2019" name="Int. J. Syst. Evol. Microbiol.">
        <title>The Global Catalogue of Microorganisms (GCM) 10K type strain sequencing project: providing services to taxonomists for standard genome sequencing and annotation.</title>
        <authorList>
            <consortium name="The Broad Institute Genomics Platform"/>
            <consortium name="The Broad Institute Genome Sequencing Center for Infectious Disease"/>
            <person name="Wu L."/>
            <person name="Ma J."/>
        </authorList>
    </citation>
    <scope>NUCLEOTIDE SEQUENCE [LARGE SCALE GENOMIC DNA]</scope>
    <source>
        <strain evidence="6">KCTC 52368</strain>
    </source>
</reference>
<comment type="caution">
    <text evidence="5">The sequence shown here is derived from an EMBL/GenBank/DDBJ whole genome shotgun (WGS) entry which is preliminary data.</text>
</comment>
<sequence length="472" mass="54301">MRLLEIILVALLSIHFIGLFVRIFNQKSRKWFLLFTLLLFIFHLLIEGYRWQMIPSYLVMFSLILIYFYRRKIKKTLSIVRNTILLFLVSLSIFLSFSLPVLQFKNLNSKYPVGIKSYQLIDKKRAEILTEKPDDFRELSIRVYYPTPLNHKETYPYIPNFEVIRHTYQKKLGWPSFLLDYLKLFTIDAMENAPQFENDLFPLIFYSHGLTNNYNEASGRLMNIASKGYVVVAINHSYSSDFAILSNKEVVGYMALSQLGDPIEKIDSVKTIIANQWLNDVSFVKEYLTDKQLSKNIDFENIGLMGFSAGGTMATLGSHKLDNIKAAINLDGTPRGMLETDISKSPILAIFSQPLTFTDAQINAWGITRETVEAPKKLIQKRSMKVLNSAPEASYVITFPKTKHSNFIEYPLISPLSKYLDIGGNIDSKKSYEYLNNIIVAFLDQNLKNSEEAHLKKILKTGVQEFNLVIQE</sequence>
<organism evidence="5 6">
    <name type="scientific">Croceitalea marina</name>
    <dbReference type="NCBI Taxonomy" id="1775166"/>
    <lineage>
        <taxon>Bacteria</taxon>
        <taxon>Pseudomonadati</taxon>
        <taxon>Bacteroidota</taxon>
        <taxon>Flavobacteriia</taxon>
        <taxon>Flavobacteriales</taxon>
        <taxon>Flavobacteriaceae</taxon>
        <taxon>Croceitalea</taxon>
    </lineage>
</organism>
<evidence type="ECO:0000256" key="1">
    <source>
        <dbReference type="ARBA" id="ARBA00022801"/>
    </source>
</evidence>
<feature type="transmembrane region" description="Helical" evidence="4">
    <location>
        <begin position="31"/>
        <end position="46"/>
    </location>
</feature>
<keyword evidence="6" id="KW-1185">Reference proteome</keyword>
<protein>
    <submittedName>
        <fullName evidence="5">Dienelactone hydrolase family protein</fullName>
    </submittedName>
</protein>
<evidence type="ECO:0000313" key="5">
    <source>
        <dbReference type="EMBL" id="MFD2588690.1"/>
    </source>
</evidence>
<keyword evidence="2" id="KW-0442">Lipid degradation</keyword>
<evidence type="ECO:0000256" key="4">
    <source>
        <dbReference type="SAM" id="Phobius"/>
    </source>
</evidence>
<dbReference type="PANTHER" id="PTHR10272">
    <property type="entry name" value="PLATELET-ACTIVATING FACTOR ACETYLHYDROLASE"/>
    <property type="match status" value="1"/>
</dbReference>
<dbReference type="EMBL" id="JBHULB010000081">
    <property type="protein sequence ID" value="MFD2588690.1"/>
    <property type="molecule type" value="Genomic_DNA"/>
</dbReference>
<dbReference type="PANTHER" id="PTHR10272:SF0">
    <property type="entry name" value="PLATELET-ACTIVATING FACTOR ACETYLHYDROLASE"/>
    <property type="match status" value="1"/>
</dbReference>
<evidence type="ECO:0000256" key="3">
    <source>
        <dbReference type="ARBA" id="ARBA00023098"/>
    </source>
</evidence>
<dbReference type="RefSeq" id="WP_377768181.1">
    <property type="nucleotide sequence ID" value="NZ_JBHULB010000081.1"/>
</dbReference>
<keyword evidence="4" id="KW-0812">Transmembrane</keyword>
<dbReference type="SUPFAM" id="SSF53474">
    <property type="entry name" value="alpha/beta-Hydrolases"/>
    <property type="match status" value="1"/>
</dbReference>
<dbReference type="Gene3D" id="3.40.50.1820">
    <property type="entry name" value="alpha/beta hydrolase"/>
    <property type="match status" value="1"/>
</dbReference>
<dbReference type="GO" id="GO:0016787">
    <property type="term" value="F:hydrolase activity"/>
    <property type="evidence" value="ECO:0007669"/>
    <property type="project" value="UniProtKB-KW"/>
</dbReference>
<evidence type="ECO:0000313" key="6">
    <source>
        <dbReference type="Proteomes" id="UP001597526"/>
    </source>
</evidence>
<accession>A0ABW5N1R8</accession>
<feature type="transmembrane region" description="Helical" evidence="4">
    <location>
        <begin position="82"/>
        <end position="102"/>
    </location>
</feature>
<name>A0ABW5N1R8_9FLAO</name>
<feature type="transmembrane region" description="Helical" evidence="4">
    <location>
        <begin position="6"/>
        <end position="24"/>
    </location>
</feature>
<keyword evidence="3" id="KW-0443">Lipid metabolism</keyword>
<feature type="transmembrane region" description="Helical" evidence="4">
    <location>
        <begin position="52"/>
        <end position="70"/>
    </location>
</feature>
<keyword evidence="1 5" id="KW-0378">Hydrolase</keyword>
<dbReference type="Pfam" id="PF03403">
    <property type="entry name" value="PAF-AH_p_II"/>
    <property type="match status" value="2"/>
</dbReference>
<dbReference type="Proteomes" id="UP001597526">
    <property type="component" value="Unassembled WGS sequence"/>
</dbReference>